<keyword evidence="2" id="KW-1185">Reference proteome</keyword>
<dbReference type="InterPro" id="IPR021109">
    <property type="entry name" value="Peptidase_aspartic_dom_sf"/>
</dbReference>
<dbReference type="AlphaFoldDB" id="A0A6P4CYK1"/>
<name>A0A6P4CYK1_ARADU</name>
<sequence>MTDKSLKLAHGVVKNVLVKVEDLFLHADFVVLDMGEDKNSSIILGRPFLATERALVDVEQGELVLRMHEDYLVFKDFRPSHQSDDGGTGMKSELTNSSLQGPLTEVEQSS</sequence>
<protein>
    <submittedName>
        <fullName evidence="3">Uncharacterized protein LOC107482422</fullName>
    </submittedName>
</protein>
<accession>A0A6P4CYK1</accession>
<dbReference type="GeneID" id="107482422"/>
<dbReference type="PANTHER" id="PTHR33067">
    <property type="entry name" value="RNA-DIRECTED DNA POLYMERASE-RELATED"/>
    <property type="match status" value="1"/>
</dbReference>
<proteinExistence type="predicted"/>
<dbReference type="OrthoDB" id="1744168at2759"/>
<dbReference type="RefSeq" id="XP_015958393.1">
    <property type="nucleotide sequence ID" value="XM_016102907.1"/>
</dbReference>
<dbReference type="Gene3D" id="2.40.70.10">
    <property type="entry name" value="Acid Proteases"/>
    <property type="match status" value="1"/>
</dbReference>
<feature type="region of interest" description="Disordered" evidence="1">
    <location>
        <begin position="82"/>
        <end position="110"/>
    </location>
</feature>
<dbReference type="Proteomes" id="UP000515211">
    <property type="component" value="Chromosome 1"/>
</dbReference>
<reference evidence="3" key="2">
    <citation type="submission" date="2025-08" db="UniProtKB">
        <authorList>
            <consortium name="RefSeq"/>
        </authorList>
    </citation>
    <scope>IDENTIFICATION</scope>
    <source>
        <tissue evidence="3">Whole plant</tissue>
    </source>
</reference>
<organism evidence="2 3">
    <name type="scientific">Arachis duranensis</name>
    <name type="common">Wild peanut</name>
    <dbReference type="NCBI Taxonomy" id="130453"/>
    <lineage>
        <taxon>Eukaryota</taxon>
        <taxon>Viridiplantae</taxon>
        <taxon>Streptophyta</taxon>
        <taxon>Embryophyta</taxon>
        <taxon>Tracheophyta</taxon>
        <taxon>Spermatophyta</taxon>
        <taxon>Magnoliopsida</taxon>
        <taxon>eudicotyledons</taxon>
        <taxon>Gunneridae</taxon>
        <taxon>Pentapetalae</taxon>
        <taxon>rosids</taxon>
        <taxon>fabids</taxon>
        <taxon>Fabales</taxon>
        <taxon>Fabaceae</taxon>
        <taxon>Papilionoideae</taxon>
        <taxon>50 kb inversion clade</taxon>
        <taxon>dalbergioids sensu lato</taxon>
        <taxon>Dalbergieae</taxon>
        <taxon>Pterocarpus clade</taxon>
        <taxon>Arachis</taxon>
    </lineage>
</organism>
<evidence type="ECO:0000313" key="2">
    <source>
        <dbReference type="Proteomes" id="UP000515211"/>
    </source>
</evidence>
<evidence type="ECO:0000313" key="3">
    <source>
        <dbReference type="RefSeq" id="XP_015958393.1"/>
    </source>
</evidence>
<feature type="compositionally biased region" description="Polar residues" evidence="1">
    <location>
        <begin position="93"/>
        <end position="110"/>
    </location>
</feature>
<dbReference type="PANTHER" id="PTHR33067:SF9">
    <property type="entry name" value="RNA-DIRECTED DNA POLYMERASE"/>
    <property type="match status" value="1"/>
</dbReference>
<evidence type="ECO:0000256" key="1">
    <source>
        <dbReference type="SAM" id="MobiDB-lite"/>
    </source>
</evidence>
<gene>
    <name evidence="3" type="primary">LOC107482422</name>
</gene>
<reference evidence="2" key="1">
    <citation type="journal article" date="2016" name="Nat. Genet.">
        <title>The genome sequences of Arachis duranensis and Arachis ipaensis, the diploid ancestors of cultivated peanut.</title>
        <authorList>
            <person name="Bertioli D.J."/>
            <person name="Cannon S.B."/>
            <person name="Froenicke L."/>
            <person name="Huang G."/>
            <person name="Farmer A.D."/>
            <person name="Cannon E.K."/>
            <person name="Liu X."/>
            <person name="Gao D."/>
            <person name="Clevenger J."/>
            <person name="Dash S."/>
            <person name="Ren L."/>
            <person name="Moretzsohn M.C."/>
            <person name="Shirasawa K."/>
            <person name="Huang W."/>
            <person name="Vidigal B."/>
            <person name="Abernathy B."/>
            <person name="Chu Y."/>
            <person name="Niederhuth C.E."/>
            <person name="Umale P."/>
            <person name="Araujo A.C."/>
            <person name="Kozik A."/>
            <person name="Kim K.D."/>
            <person name="Burow M.D."/>
            <person name="Varshney R.K."/>
            <person name="Wang X."/>
            <person name="Zhang X."/>
            <person name="Barkley N."/>
            <person name="Guimaraes P.M."/>
            <person name="Isobe S."/>
            <person name="Guo B."/>
            <person name="Liao B."/>
            <person name="Stalker H.T."/>
            <person name="Schmitz R.J."/>
            <person name="Scheffler B.E."/>
            <person name="Leal-Bertioli S.C."/>
            <person name="Xun X."/>
            <person name="Jackson S.A."/>
            <person name="Michelmore R."/>
            <person name="Ozias-Akins P."/>
        </authorList>
    </citation>
    <scope>NUCLEOTIDE SEQUENCE [LARGE SCALE GENOMIC DNA]</scope>
    <source>
        <strain evidence="2">cv. V14167</strain>
    </source>
</reference>
<dbReference type="KEGG" id="adu:107482422"/>